<gene>
    <name evidence="2" type="ORF">HGM15179_020028</name>
</gene>
<dbReference type="GO" id="GO:0003676">
    <property type="term" value="F:nucleic acid binding"/>
    <property type="evidence" value="ECO:0007669"/>
    <property type="project" value="InterPro"/>
</dbReference>
<keyword evidence="3" id="KW-1185">Reference proteome</keyword>
<comment type="caution">
    <text evidence="2">The sequence shown here is derived from an EMBL/GenBank/DDBJ whole genome shotgun (WGS) entry which is preliminary data.</text>
</comment>
<evidence type="ECO:0000313" key="2">
    <source>
        <dbReference type="EMBL" id="TRZ07077.1"/>
    </source>
</evidence>
<protein>
    <recommendedName>
        <fullName evidence="4">RNase H type-1 domain-containing protein</fullName>
    </recommendedName>
</protein>
<keyword evidence="1" id="KW-1133">Transmembrane helix</keyword>
<feature type="transmembrane region" description="Helical" evidence="1">
    <location>
        <begin position="133"/>
        <end position="150"/>
    </location>
</feature>
<dbReference type="Proteomes" id="UP000796761">
    <property type="component" value="Unassembled WGS sequence"/>
</dbReference>
<accession>A0A8K1D8I8</accession>
<organism evidence="2 3">
    <name type="scientific">Zosterops borbonicus</name>
    <dbReference type="NCBI Taxonomy" id="364589"/>
    <lineage>
        <taxon>Eukaryota</taxon>
        <taxon>Metazoa</taxon>
        <taxon>Chordata</taxon>
        <taxon>Craniata</taxon>
        <taxon>Vertebrata</taxon>
        <taxon>Euteleostomi</taxon>
        <taxon>Archelosauria</taxon>
        <taxon>Archosauria</taxon>
        <taxon>Dinosauria</taxon>
        <taxon>Saurischia</taxon>
        <taxon>Theropoda</taxon>
        <taxon>Coelurosauria</taxon>
        <taxon>Aves</taxon>
        <taxon>Neognathae</taxon>
        <taxon>Neoaves</taxon>
        <taxon>Telluraves</taxon>
        <taxon>Australaves</taxon>
        <taxon>Passeriformes</taxon>
        <taxon>Sylvioidea</taxon>
        <taxon>Zosteropidae</taxon>
        <taxon>Zosterops</taxon>
    </lineage>
</organism>
<proteinExistence type="predicted"/>
<dbReference type="EMBL" id="SWJQ01001983">
    <property type="protein sequence ID" value="TRZ07077.1"/>
    <property type="molecule type" value="Genomic_DNA"/>
</dbReference>
<dbReference type="Gene3D" id="3.30.420.10">
    <property type="entry name" value="Ribonuclease H-like superfamily/Ribonuclease H"/>
    <property type="match status" value="1"/>
</dbReference>
<evidence type="ECO:0008006" key="4">
    <source>
        <dbReference type="Google" id="ProtNLM"/>
    </source>
</evidence>
<dbReference type="InterPro" id="IPR036397">
    <property type="entry name" value="RNaseH_sf"/>
</dbReference>
<evidence type="ECO:0000313" key="3">
    <source>
        <dbReference type="Proteomes" id="UP000796761"/>
    </source>
</evidence>
<name>A0A8K1D8I8_9PASS</name>
<sequence>MHIKAHRKVSSELEEGNMLVDREAKDAAKGEVPDETVEAALIPDGKISIEGQQEILRLLDAVQLPERVAIMHIKAHRKVSSELEEGNMLVDREAKDAAKGEVPDETVEAALIPDGKISIEDGLIVVMNMIRKVVGVVVIVVVIAGANAIPRKCNVTGIYQCQGKVYDSHSRKALNKLLKITNASLWEGRDVWGCNYAFIQDGFNEAYHPPMKLIWISPECCDKCLTKCPEFRLKIEGCAIRGYDLDFNITQVCTEYHEDKAKTTPIVPRKIVTTQMPAIPEEEEEPIVLVVTRIGSYAIKKTGNQRLLINPEWSLKRVEMGMQINALTSGQSVPHFSGTPLWIGLLSSKNVCPPISGAREISLDC</sequence>
<evidence type="ECO:0000256" key="1">
    <source>
        <dbReference type="SAM" id="Phobius"/>
    </source>
</evidence>
<keyword evidence="1" id="KW-0812">Transmembrane</keyword>
<dbReference type="AlphaFoldDB" id="A0A8K1D8I8"/>
<reference evidence="2" key="1">
    <citation type="submission" date="2019-04" db="EMBL/GenBank/DDBJ databases">
        <title>Genome assembly of Zosterops borbonicus 15179.</title>
        <authorList>
            <person name="Leroy T."/>
            <person name="Anselmetti Y."/>
            <person name="Tilak M.-K."/>
            <person name="Nabholz B."/>
        </authorList>
    </citation>
    <scope>NUCLEOTIDE SEQUENCE</scope>
    <source>
        <strain evidence="2">HGM_15179</strain>
        <tissue evidence="2">Muscle</tissue>
    </source>
</reference>
<keyword evidence="1" id="KW-0472">Membrane</keyword>